<feature type="chain" id="PRO_5047317493" description="Salivary secreted peptide" evidence="1">
    <location>
        <begin position="17"/>
        <end position="122"/>
    </location>
</feature>
<evidence type="ECO:0000313" key="3">
    <source>
        <dbReference type="Proteomes" id="UP001652680"/>
    </source>
</evidence>
<organism evidence="2 3">
    <name type="scientific">Drosophila rhopaloa</name>
    <name type="common">Fruit fly</name>
    <dbReference type="NCBI Taxonomy" id="1041015"/>
    <lineage>
        <taxon>Eukaryota</taxon>
        <taxon>Metazoa</taxon>
        <taxon>Ecdysozoa</taxon>
        <taxon>Arthropoda</taxon>
        <taxon>Hexapoda</taxon>
        <taxon>Insecta</taxon>
        <taxon>Pterygota</taxon>
        <taxon>Neoptera</taxon>
        <taxon>Endopterygota</taxon>
        <taxon>Diptera</taxon>
        <taxon>Brachycera</taxon>
        <taxon>Muscomorpha</taxon>
        <taxon>Ephydroidea</taxon>
        <taxon>Drosophilidae</taxon>
        <taxon>Drosophila</taxon>
        <taxon>Sophophora</taxon>
    </lineage>
</organism>
<dbReference type="RefSeq" id="XP_016986272.2">
    <property type="nucleotide sequence ID" value="XM_017130783.2"/>
</dbReference>
<dbReference type="InterPro" id="IPR031734">
    <property type="entry name" value="MBF2"/>
</dbReference>
<feature type="signal peptide" evidence="1">
    <location>
        <begin position="1"/>
        <end position="16"/>
    </location>
</feature>
<dbReference type="Proteomes" id="UP001652680">
    <property type="component" value="Unassembled WGS sequence"/>
</dbReference>
<keyword evidence="1" id="KW-0732">Signal</keyword>
<dbReference type="Pfam" id="PF15868">
    <property type="entry name" value="MBF2"/>
    <property type="match status" value="1"/>
</dbReference>
<dbReference type="GeneID" id="108049565"/>
<evidence type="ECO:0008006" key="4">
    <source>
        <dbReference type="Google" id="ProtNLM"/>
    </source>
</evidence>
<keyword evidence="3" id="KW-1185">Reference proteome</keyword>
<protein>
    <recommendedName>
        <fullName evidence="4">Salivary secreted peptide</fullName>
    </recommendedName>
</protein>
<reference evidence="3" key="1">
    <citation type="journal article" date="2021" name="Elife">
        <title>Highly contiguous assemblies of 101 drosophilid genomes.</title>
        <authorList>
            <person name="Kim B.Y."/>
            <person name="Wang J.R."/>
            <person name="Miller D.E."/>
            <person name="Barmina O."/>
            <person name="Delaney E."/>
            <person name="Thompson A."/>
            <person name="Comeault A.A."/>
            <person name="Peede D."/>
            <person name="D'Agostino E.R."/>
            <person name="Pelaez J."/>
            <person name="Aguilar J.M."/>
            <person name="Haji D."/>
            <person name="Matsunaga T."/>
            <person name="Armstrong E.E."/>
            <person name="Zych M."/>
            <person name="Ogawa Y."/>
            <person name="Stamenkovic-Radak M."/>
            <person name="Jelic M."/>
            <person name="Veselinovic M.S."/>
            <person name="Tanaskovic M."/>
            <person name="Eric P."/>
            <person name="Gao J.J."/>
            <person name="Katoh T.K."/>
            <person name="Toda M.J."/>
            <person name="Watabe H."/>
            <person name="Watada M."/>
            <person name="Davis J.S."/>
            <person name="Moyle L.C."/>
            <person name="Manoli G."/>
            <person name="Bertolini E."/>
            <person name="Kostal V."/>
            <person name="Hawley R.S."/>
            <person name="Takahashi A."/>
            <person name="Jones C.D."/>
            <person name="Price D.K."/>
            <person name="Whiteman N."/>
            <person name="Kopp A."/>
            <person name="Matute D.R."/>
            <person name="Petrov D.A."/>
        </authorList>
    </citation>
    <scope>NUCLEOTIDE SEQUENCE [LARGE SCALE GENOMIC DNA]</scope>
</reference>
<reference evidence="2" key="2">
    <citation type="submission" date="2025-05" db="UniProtKB">
        <authorList>
            <consortium name="EnsemblMetazoa"/>
        </authorList>
    </citation>
    <scope>IDENTIFICATION</scope>
</reference>
<proteinExistence type="predicted"/>
<sequence>MYLLAVFLLLVGTNVCLINGNLGGSQEGNDYTYGTQATTDTLIASETVSSNKVMLQSTTKTYTLTQAGTAKTITYIKITDLKRKRGATAQITSGGVGATTVTIKFTSARGSGIKSQVVIYGS</sequence>
<name>A0ABM5HW76_DRORH</name>
<dbReference type="PANTHER" id="PTHR37685">
    <property type="entry name" value="GEO11136P1-RELATED"/>
    <property type="match status" value="1"/>
</dbReference>
<dbReference type="EnsemblMetazoa" id="XM_017130783.2">
    <property type="protein sequence ID" value="XP_016986272.2"/>
    <property type="gene ID" value="LOC108049565"/>
</dbReference>
<accession>A0ABM5HW76</accession>
<dbReference type="PANTHER" id="PTHR37685:SF1">
    <property type="entry name" value="GEO11136P1-RELATED"/>
    <property type="match status" value="1"/>
</dbReference>
<evidence type="ECO:0000313" key="2">
    <source>
        <dbReference type="EnsemblMetazoa" id="XP_016986272.2"/>
    </source>
</evidence>
<evidence type="ECO:0000256" key="1">
    <source>
        <dbReference type="SAM" id="SignalP"/>
    </source>
</evidence>